<reference evidence="3" key="1">
    <citation type="journal article" date="2019" name="Int. J. Syst. Evol. Microbiol.">
        <title>The Global Catalogue of Microorganisms (GCM) 10K type strain sequencing project: providing services to taxonomists for standard genome sequencing and annotation.</title>
        <authorList>
            <consortium name="The Broad Institute Genomics Platform"/>
            <consortium name="The Broad Institute Genome Sequencing Center for Infectious Disease"/>
            <person name="Wu L."/>
            <person name="Ma J."/>
        </authorList>
    </citation>
    <scope>NUCLEOTIDE SEQUENCE [LARGE SCALE GENOMIC DNA]</scope>
    <source>
        <strain evidence="3">TISTR 2241</strain>
    </source>
</reference>
<sequence length="215" mass="25017">MNTKDIIKEAELYVQNELKKDNTGHDWWHIDRVRNMAKRIAEEEQANLFICELASLLHDIADEKLNTSEAVGIQKVDHWLINHHIDEETKEHILMIITQMSFKGGNRPPMTSLEGKVVQDADRLDAMGAIGIARALTFGGAKSRVVYDPSIQPRNELNEINYRSNDQTTLNHFYEKLFKLKDRMNTRLGKQIAIKRHERLQEFVNQFLEEWHGLS</sequence>
<dbReference type="CDD" id="cd00077">
    <property type="entry name" value="HDc"/>
    <property type="match status" value="1"/>
</dbReference>
<comment type="caution">
    <text evidence="2">The sequence shown here is derived from an EMBL/GenBank/DDBJ whole genome shotgun (WGS) entry which is preliminary data.</text>
</comment>
<name>A0ABW5PQP2_9BACI</name>
<dbReference type="SMART" id="SM00471">
    <property type="entry name" value="HDc"/>
    <property type="match status" value="1"/>
</dbReference>
<dbReference type="Gene3D" id="1.10.472.50">
    <property type="entry name" value="HD-domain/PDEase-like"/>
    <property type="match status" value="1"/>
</dbReference>
<dbReference type="PANTHER" id="PTHR33594">
    <property type="entry name" value="SUPERFAMILY HYDROLASE, PUTATIVE (AFU_ORTHOLOGUE AFUA_1G03035)-RELATED"/>
    <property type="match status" value="1"/>
</dbReference>
<dbReference type="EMBL" id="JBHUMR010000008">
    <property type="protein sequence ID" value="MFD2617197.1"/>
    <property type="molecule type" value="Genomic_DNA"/>
</dbReference>
<dbReference type="RefSeq" id="WP_141188991.1">
    <property type="nucleotide sequence ID" value="NZ_JBHUMR010000008.1"/>
</dbReference>
<feature type="domain" description="HD" evidence="1">
    <location>
        <begin position="26"/>
        <end position="127"/>
    </location>
</feature>
<evidence type="ECO:0000259" key="1">
    <source>
        <dbReference type="PROSITE" id="PS51831"/>
    </source>
</evidence>
<evidence type="ECO:0000313" key="3">
    <source>
        <dbReference type="Proteomes" id="UP001597458"/>
    </source>
</evidence>
<proteinExistence type="predicted"/>
<dbReference type="PANTHER" id="PTHR33594:SF1">
    <property type="entry name" value="HD_PDEASE DOMAIN-CONTAINING PROTEIN"/>
    <property type="match status" value="1"/>
</dbReference>
<dbReference type="Pfam" id="PF01966">
    <property type="entry name" value="HD"/>
    <property type="match status" value="1"/>
</dbReference>
<dbReference type="InterPro" id="IPR006674">
    <property type="entry name" value="HD_domain"/>
</dbReference>
<dbReference type="InterPro" id="IPR003607">
    <property type="entry name" value="HD/PDEase_dom"/>
</dbReference>
<dbReference type="PROSITE" id="PS51831">
    <property type="entry name" value="HD"/>
    <property type="match status" value="1"/>
</dbReference>
<gene>
    <name evidence="2" type="ORF">ACFSTF_07720</name>
</gene>
<dbReference type="SUPFAM" id="SSF109604">
    <property type="entry name" value="HD-domain/PDEase-like"/>
    <property type="match status" value="1"/>
</dbReference>
<evidence type="ECO:0000313" key="2">
    <source>
        <dbReference type="EMBL" id="MFD2617197.1"/>
    </source>
</evidence>
<organism evidence="2 3">
    <name type="scientific">Terrilactibacillus laevilacticus</name>
    <dbReference type="NCBI Taxonomy" id="1380157"/>
    <lineage>
        <taxon>Bacteria</taxon>
        <taxon>Bacillati</taxon>
        <taxon>Bacillota</taxon>
        <taxon>Bacilli</taxon>
        <taxon>Bacillales</taxon>
        <taxon>Bacillaceae</taxon>
        <taxon>Terrilactibacillus</taxon>
    </lineage>
</organism>
<keyword evidence="3" id="KW-1185">Reference proteome</keyword>
<protein>
    <submittedName>
        <fullName evidence="2">HD domain-containing protein</fullName>
    </submittedName>
</protein>
<dbReference type="Proteomes" id="UP001597458">
    <property type="component" value="Unassembled WGS sequence"/>
</dbReference>
<accession>A0ABW5PQP2</accession>
<dbReference type="Gene3D" id="1.20.58.1910">
    <property type="match status" value="1"/>
</dbReference>